<evidence type="ECO:0000313" key="2">
    <source>
        <dbReference type="EMBL" id="RDY06707.1"/>
    </source>
</evidence>
<feature type="domain" description="DUF7745" evidence="1">
    <location>
        <begin position="85"/>
        <end position="166"/>
    </location>
</feature>
<dbReference type="EMBL" id="QJKJ01001630">
    <property type="protein sequence ID" value="RDY06707.1"/>
    <property type="molecule type" value="Genomic_DNA"/>
</dbReference>
<dbReference type="OrthoDB" id="994452at2759"/>
<gene>
    <name evidence="2" type="ORF">CR513_09258</name>
</gene>
<accession>A0A371HVA3</accession>
<dbReference type="AlphaFoldDB" id="A0A371HVA3"/>
<keyword evidence="3" id="KW-1185">Reference proteome</keyword>
<dbReference type="Proteomes" id="UP000257109">
    <property type="component" value="Unassembled WGS sequence"/>
</dbReference>
<dbReference type="InterPro" id="IPR056647">
    <property type="entry name" value="DUF7745"/>
</dbReference>
<name>A0A371HVA3_MUCPR</name>
<evidence type="ECO:0000259" key="1">
    <source>
        <dbReference type="Pfam" id="PF24924"/>
    </source>
</evidence>
<evidence type="ECO:0000313" key="3">
    <source>
        <dbReference type="Proteomes" id="UP000257109"/>
    </source>
</evidence>
<sequence length="170" mass="19531">MALCHRQLFQKRIKSAFDKKVRLRSFKEGDLVLKKILPNSRDQGGKSILNYEGPYVVKLTFSIGAVILADSEGQELKHPVNADAQLADQLKDSLRRTFETRFGSVLDLMEVEIQLEALTALVQFYDPPLRSFQFQDFQMAPTLDEYERILDQPLTKNPPYLYQGNFSSWG</sequence>
<feature type="non-terminal residue" evidence="2">
    <location>
        <position position="1"/>
    </location>
</feature>
<dbReference type="PANTHER" id="PTHR48201:SF12">
    <property type="entry name" value="AMINOTRANSFERASE-LIKE PLANT MOBILE DOMAIN-CONTAINING PROTEIN"/>
    <property type="match status" value="1"/>
</dbReference>
<reference evidence="2" key="1">
    <citation type="submission" date="2018-05" db="EMBL/GenBank/DDBJ databases">
        <title>Draft genome of Mucuna pruriens seed.</title>
        <authorList>
            <person name="Nnadi N.E."/>
            <person name="Vos R."/>
            <person name="Hasami M.H."/>
            <person name="Devisetty U.K."/>
            <person name="Aguiy J.C."/>
        </authorList>
    </citation>
    <scope>NUCLEOTIDE SEQUENCE [LARGE SCALE GENOMIC DNA]</scope>
    <source>
        <strain evidence="2">JCA_2017</strain>
    </source>
</reference>
<protein>
    <recommendedName>
        <fullName evidence="1">DUF7745 domain-containing protein</fullName>
    </recommendedName>
</protein>
<organism evidence="2 3">
    <name type="scientific">Mucuna pruriens</name>
    <name type="common">Velvet bean</name>
    <name type="synonym">Dolichos pruriens</name>
    <dbReference type="NCBI Taxonomy" id="157652"/>
    <lineage>
        <taxon>Eukaryota</taxon>
        <taxon>Viridiplantae</taxon>
        <taxon>Streptophyta</taxon>
        <taxon>Embryophyta</taxon>
        <taxon>Tracheophyta</taxon>
        <taxon>Spermatophyta</taxon>
        <taxon>Magnoliopsida</taxon>
        <taxon>eudicotyledons</taxon>
        <taxon>Gunneridae</taxon>
        <taxon>Pentapetalae</taxon>
        <taxon>rosids</taxon>
        <taxon>fabids</taxon>
        <taxon>Fabales</taxon>
        <taxon>Fabaceae</taxon>
        <taxon>Papilionoideae</taxon>
        <taxon>50 kb inversion clade</taxon>
        <taxon>NPAAA clade</taxon>
        <taxon>indigoferoid/millettioid clade</taxon>
        <taxon>Phaseoleae</taxon>
        <taxon>Mucuna</taxon>
    </lineage>
</organism>
<proteinExistence type="predicted"/>
<comment type="caution">
    <text evidence="2">The sequence shown here is derived from an EMBL/GenBank/DDBJ whole genome shotgun (WGS) entry which is preliminary data.</text>
</comment>
<dbReference type="Pfam" id="PF24924">
    <property type="entry name" value="DUF7745"/>
    <property type="match status" value="1"/>
</dbReference>
<dbReference type="PANTHER" id="PTHR48201">
    <property type="entry name" value="PROTEIN, PUTATIVE-RELATED"/>
    <property type="match status" value="1"/>
</dbReference>